<dbReference type="SUPFAM" id="SSF46955">
    <property type="entry name" value="Putative DNA-binding domain"/>
    <property type="match status" value="1"/>
</dbReference>
<dbReference type="InterPro" id="IPR045864">
    <property type="entry name" value="aa-tRNA-synth_II/BPL/LPL"/>
</dbReference>
<dbReference type="InterPro" id="IPR020825">
    <property type="entry name" value="Phe-tRNA_synthase-like_B3/B4"/>
</dbReference>
<evidence type="ECO:0000256" key="5">
    <source>
        <dbReference type="ARBA" id="ARBA00012814"/>
    </source>
</evidence>
<comment type="subunit">
    <text evidence="4">Tetramer of two alpha and two beta subunits.</text>
</comment>
<dbReference type="EC" id="6.1.1.20" evidence="5"/>
<dbReference type="SMART" id="SM00873">
    <property type="entry name" value="B3_4"/>
    <property type="match status" value="1"/>
</dbReference>
<keyword evidence="7" id="KW-0963">Cytoplasm</keyword>
<evidence type="ECO:0000313" key="22">
    <source>
        <dbReference type="EMBL" id="SUZ65193.1"/>
    </source>
</evidence>
<evidence type="ECO:0000256" key="12">
    <source>
        <dbReference type="ARBA" id="ARBA00022840"/>
    </source>
</evidence>
<dbReference type="InterPro" id="IPR009061">
    <property type="entry name" value="DNA-bd_dom_put_sf"/>
</dbReference>
<proteinExistence type="inferred from homology"/>
<dbReference type="Pfam" id="PF03147">
    <property type="entry name" value="FDX-ACB"/>
    <property type="match status" value="1"/>
</dbReference>
<keyword evidence="16" id="KW-0030">Aminoacyl-tRNA synthetase</keyword>
<evidence type="ECO:0000256" key="3">
    <source>
        <dbReference type="ARBA" id="ARBA00008653"/>
    </source>
</evidence>
<evidence type="ECO:0000259" key="19">
    <source>
        <dbReference type="PROSITE" id="PS50886"/>
    </source>
</evidence>
<dbReference type="PANTHER" id="PTHR10947">
    <property type="entry name" value="PHENYLALANYL-TRNA SYNTHETASE BETA CHAIN AND LEUCINE-RICH REPEAT-CONTAINING PROTEIN 47"/>
    <property type="match status" value="1"/>
</dbReference>
<dbReference type="SUPFAM" id="SSF50249">
    <property type="entry name" value="Nucleic acid-binding proteins"/>
    <property type="match status" value="1"/>
</dbReference>
<keyword evidence="8" id="KW-0820">tRNA-binding</keyword>
<dbReference type="SUPFAM" id="SSF54991">
    <property type="entry name" value="Anticodon-binding domain of PheRS"/>
    <property type="match status" value="1"/>
</dbReference>
<dbReference type="InterPro" id="IPR036690">
    <property type="entry name" value="Fdx_antiC-bd_sf"/>
</dbReference>
<dbReference type="GO" id="GO:0000287">
    <property type="term" value="F:magnesium ion binding"/>
    <property type="evidence" value="ECO:0007669"/>
    <property type="project" value="InterPro"/>
</dbReference>
<protein>
    <recommendedName>
        <fullName evidence="6">Phenylalanine--tRNA ligase beta subunit</fullName>
        <ecNumber evidence="5">6.1.1.20</ecNumber>
    </recommendedName>
    <alternativeName>
        <fullName evidence="17">Phenylalanyl-tRNA synthetase beta subunit</fullName>
    </alternativeName>
</protein>
<dbReference type="InterPro" id="IPR045060">
    <property type="entry name" value="Phe-tRNA-ligase_IIc_bsu"/>
</dbReference>
<dbReference type="FunFam" id="2.40.50.140:FF:000045">
    <property type="entry name" value="Phenylalanine--tRNA ligase beta subunit"/>
    <property type="match status" value="1"/>
</dbReference>
<evidence type="ECO:0000256" key="17">
    <source>
        <dbReference type="ARBA" id="ARBA00033189"/>
    </source>
</evidence>
<dbReference type="SUPFAM" id="SSF55681">
    <property type="entry name" value="Class II aaRS and biotin synthetases"/>
    <property type="match status" value="1"/>
</dbReference>
<feature type="domain" description="B5" evidence="21">
    <location>
        <begin position="397"/>
        <end position="570"/>
    </location>
</feature>
<keyword evidence="15" id="KW-0648">Protein biosynthesis</keyword>
<evidence type="ECO:0000256" key="8">
    <source>
        <dbReference type="ARBA" id="ARBA00022555"/>
    </source>
</evidence>
<comment type="catalytic activity">
    <reaction evidence="18">
        <text>tRNA(Phe) + L-phenylalanine + ATP = L-phenylalanyl-tRNA(Phe) + AMP + diphosphate + H(+)</text>
        <dbReference type="Rhea" id="RHEA:19413"/>
        <dbReference type="Rhea" id="RHEA-COMP:9668"/>
        <dbReference type="Rhea" id="RHEA-COMP:9699"/>
        <dbReference type="ChEBI" id="CHEBI:15378"/>
        <dbReference type="ChEBI" id="CHEBI:30616"/>
        <dbReference type="ChEBI" id="CHEBI:33019"/>
        <dbReference type="ChEBI" id="CHEBI:58095"/>
        <dbReference type="ChEBI" id="CHEBI:78442"/>
        <dbReference type="ChEBI" id="CHEBI:78531"/>
        <dbReference type="ChEBI" id="CHEBI:456215"/>
        <dbReference type="EC" id="6.1.1.20"/>
    </reaction>
</comment>
<dbReference type="GO" id="GO:0006432">
    <property type="term" value="P:phenylalanyl-tRNA aminoacylation"/>
    <property type="evidence" value="ECO:0007669"/>
    <property type="project" value="InterPro"/>
</dbReference>
<dbReference type="CDD" id="cd02796">
    <property type="entry name" value="tRNA_bind_bactPheRS"/>
    <property type="match status" value="1"/>
</dbReference>
<dbReference type="GO" id="GO:0000049">
    <property type="term" value="F:tRNA binding"/>
    <property type="evidence" value="ECO:0007669"/>
    <property type="project" value="UniProtKB-KW"/>
</dbReference>
<evidence type="ECO:0000256" key="13">
    <source>
        <dbReference type="ARBA" id="ARBA00022842"/>
    </source>
</evidence>
<accession>A0A381PIB8</accession>
<evidence type="ECO:0000256" key="16">
    <source>
        <dbReference type="ARBA" id="ARBA00023146"/>
    </source>
</evidence>
<dbReference type="HAMAP" id="MF_00283">
    <property type="entry name" value="Phe_tRNA_synth_beta1"/>
    <property type="match status" value="1"/>
</dbReference>
<dbReference type="Pfam" id="PF03483">
    <property type="entry name" value="B3_4"/>
    <property type="match status" value="1"/>
</dbReference>
<feature type="non-terminal residue" evidence="22">
    <location>
        <position position="1"/>
    </location>
</feature>
<comment type="similarity">
    <text evidence="3">Belongs to the phenylalanyl-tRNA synthetase beta subunit family. Type 1 subfamily.</text>
</comment>
<dbReference type="InterPro" id="IPR005147">
    <property type="entry name" value="tRNA_synthase_B5-dom"/>
</dbReference>
<dbReference type="InterPro" id="IPR041616">
    <property type="entry name" value="PheRS_beta_core"/>
</dbReference>
<dbReference type="Pfam" id="PF03484">
    <property type="entry name" value="B5"/>
    <property type="match status" value="1"/>
</dbReference>
<dbReference type="NCBIfam" id="TIGR00472">
    <property type="entry name" value="pheT_bact"/>
    <property type="match status" value="1"/>
</dbReference>
<dbReference type="Gene3D" id="3.30.70.380">
    <property type="entry name" value="Ferrodoxin-fold anticodon-binding domain"/>
    <property type="match status" value="1"/>
</dbReference>
<evidence type="ECO:0000256" key="18">
    <source>
        <dbReference type="ARBA" id="ARBA00049255"/>
    </source>
</evidence>
<evidence type="ECO:0000256" key="7">
    <source>
        <dbReference type="ARBA" id="ARBA00022490"/>
    </source>
</evidence>
<organism evidence="22">
    <name type="scientific">marine metagenome</name>
    <dbReference type="NCBI Taxonomy" id="408172"/>
    <lineage>
        <taxon>unclassified sequences</taxon>
        <taxon>metagenomes</taxon>
        <taxon>ecological metagenomes</taxon>
    </lineage>
</organism>
<dbReference type="InterPro" id="IPR005146">
    <property type="entry name" value="B3/B4_tRNA-bd"/>
</dbReference>
<evidence type="ECO:0000259" key="20">
    <source>
        <dbReference type="PROSITE" id="PS51447"/>
    </source>
</evidence>
<dbReference type="AlphaFoldDB" id="A0A381PIB8"/>
<dbReference type="GO" id="GO:0004826">
    <property type="term" value="F:phenylalanine-tRNA ligase activity"/>
    <property type="evidence" value="ECO:0007669"/>
    <property type="project" value="UniProtKB-EC"/>
</dbReference>
<dbReference type="NCBIfam" id="NF045760">
    <property type="entry name" value="YtpR"/>
    <property type="match status" value="1"/>
</dbReference>
<dbReference type="Pfam" id="PF17759">
    <property type="entry name" value="tRNA_synthFbeta"/>
    <property type="match status" value="1"/>
</dbReference>
<keyword evidence="10" id="KW-0479">Metal-binding</keyword>
<evidence type="ECO:0000256" key="2">
    <source>
        <dbReference type="ARBA" id="ARBA00004496"/>
    </source>
</evidence>
<dbReference type="InterPro" id="IPR005121">
    <property type="entry name" value="Fdx_antiC-bd"/>
</dbReference>
<dbReference type="Gene3D" id="3.30.56.10">
    <property type="match status" value="2"/>
</dbReference>
<comment type="cofactor">
    <cofactor evidence="1">
        <name>Mg(2+)</name>
        <dbReference type="ChEBI" id="CHEBI:18420"/>
    </cofactor>
</comment>
<evidence type="ECO:0000256" key="9">
    <source>
        <dbReference type="ARBA" id="ARBA00022598"/>
    </source>
</evidence>
<evidence type="ECO:0000256" key="1">
    <source>
        <dbReference type="ARBA" id="ARBA00001946"/>
    </source>
</evidence>
<dbReference type="SMART" id="SM00896">
    <property type="entry name" value="FDX-ACB"/>
    <property type="match status" value="1"/>
</dbReference>
<gene>
    <name evidence="22" type="ORF">METZ01_LOCUS18047</name>
</gene>
<keyword evidence="13" id="KW-0460">Magnesium</keyword>
<dbReference type="Gene3D" id="3.50.40.10">
    <property type="entry name" value="Phenylalanyl-trna Synthetase, Chain B, domain 3"/>
    <property type="match status" value="1"/>
</dbReference>
<dbReference type="GO" id="GO:0005524">
    <property type="term" value="F:ATP binding"/>
    <property type="evidence" value="ECO:0007669"/>
    <property type="project" value="UniProtKB-KW"/>
</dbReference>
<evidence type="ECO:0000256" key="15">
    <source>
        <dbReference type="ARBA" id="ARBA00022917"/>
    </source>
</evidence>
<name>A0A381PIB8_9ZZZZ</name>
<dbReference type="SMART" id="SM00874">
    <property type="entry name" value="B5"/>
    <property type="match status" value="1"/>
</dbReference>
<dbReference type="PROSITE" id="PS51447">
    <property type="entry name" value="FDX_ACB"/>
    <property type="match status" value="1"/>
</dbReference>
<dbReference type="EMBL" id="UINC01000952">
    <property type="protein sequence ID" value="SUZ65193.1"/>
    <property type="molecule type" value="Genomic_DNA"/>
</dbReference>
<reference evidence="22" key="1">
    <citation type="submission" date="2018-05" db="EMBL/GenBank/DDBJ databases">
        <authorList>
            <person name="Lanie J.A."/>
            <person name="Ng W.-L."/>
            <person name="Kazmierczak K.M."/>
            <person name="Andrzejewski T.M."/>
            <person name="Davidsen T.M."/>
            <person name="Wayne K.J."/>
            <person name="Tettelin H."/>
            <person name="Glass J.I."/>
            <person name="Rusch D."/>
            <person name="Podicherti R."/>
            <person name="Tsui H.-C.T."/>
            <person name="Winkler M.E."/>
        </authorList>
    </citation>
    <scope>NUCLEOTIDE SEQUENCE</scope>
</reference>
<evidence type="ECO:0000256" key="14">
    <source>
        <dbReference type="ARBA" id="ARBA00022884"/>
    </source>
</evidence>
<feature type="domain" description="TRNA-binding" evidence="19">
    <location>
        <begin position="36"/>
        <end position="144"/>
    </location>
</feature>
<keyword evidence="9" id="KW-0436">Ligase</keyword>
<dbReference type="Pfam" id="PF01588">
    <property type="entry name" value="tRNA_bind"/>
    <property type="match status" value="1"/>
</dbReference>
<dbReference type="SUPFAM" id="SSF56037">
    <property type="entry name" value="PheT/TilS domain"/>
    <property type="match status" value="1"/>
</dbReference>
<dbReference type="PROSITE" id="PS50886">
    <property type="entry name" value="TRBD"/>
    <property type="match status" value="1"/>
</dbReference>
<dbReference type="InterPro" id="IPR004532">
    <property type="entry name" value="Phe-tRNA-ligase_IIc_bsu_bact"/>
</dbReference>
<dbReference type="PANTHER" id="PTHR10947:SF0">
    <property type="entry name" value="PHENYLALANINE--TRNA LIGASE BETA SUBUNIT"/>
    <property type="match status" value="1"/>
</dbReference>
<keyword evidence="12" id="KW-0067">ATP-binding</keyword>
<feature type="domain" description="FDX-ACB" evidence="20">
    <location>
        <begin position="794"/>
        <end position="886"/>
    </location>
</feature>
<dbReference type="Gene3D" id="3.30.930.10">
    <property type="entry name" value="Bira Bifunctional Protein, Domain 2"/>
    <property type="match status" value="1"/>
</dbReference>
<keyword evidence="11" id="KW-0547">Nucleotide-binding</keyword>
<evidence type="ECO:0000256" key="10">
    <source>
        <dbReference type="ARBA" id="ARBA00022723"/>
    </source>
</evidence>
<dbReference type="GO" id="GO:0005737">
    <property type="term" value="C:cytoplasm"/>
    <property type="evidence" value="ECO:0007669"/>
    <property type="project" value="UniProtKB-SubCell"/>
</dbReference>
<dbReference type="InterPro" id="IPR012340">
    <property type="entry name" value="NA-bd_OB-fold"/>
</dbReference>
<dbReference type="InterPro" id="IPR002547">
    <property type="entry name" value="tRNA-bd_dom"/>
</dbReference>
<evidence type="ECO:0000256" key="11">
    <source>
        <dbReference type="ARBA" id="ARBA00022741"/>
    </source>
</evidence>
<dbReference type="InterPro" id="IPR033714">
    <property type="entry name" value="tRNA_bind_bactPheRS"/>
</dbReference>
<evidence type="ECO:0000256" key="4">
    <source>
        <dbReference type="ARBA" id="ARBA00011209"/>
    </source>
</evidence>
<keyword evidence="14" id="KW-0694">RNA-binding</keyword>
<sequence>VSLPWLKRFVNFKQSASELADLLTMLGFESEVVTDFSVLQNIVVGEVESAKKHPNADKLKFCIVNDGKTTHEVVCGAPNVATGQKIVFAKVGAVLPGNFKIGKAKIRGIESNGMICSEEELRISEEHDGIMVLDSGIENGTNVADILGPMYDAIDIDITPDKAFALSHRGIARELAAKLNKKLKSPLNAKRVIPDSKDRVKVILDKKGGCTRYVAGIVNNVKVGPSPQWLSDYLKSAGQKSINNLVDISNFMLLEIGHPTHIFDLDKLSEPTIEVKWAKKGEKFAALDDESYVLDSDHLVITDSVNTVALAGIIGGKESAVSDTTTNVLIESAYFDPIVVRKGSKKLNLLSEASRRFERGADPDVTLDAFYMIVRLMEEIAGGELGSIVTDQCTFDLKPRKITLSHKKLSKYTGFNIPSKKVKHILSGLHIDCQTRGESVIPMNVADILSNPNKLESMRIRTEFRPFMRNLVDHLQVIGEITRKNASSYRRDIRFGSKETLSELANMLKKNHSDSLPEEFIPRIAGKKTNKSVDTQKWICTIPSFRGDLVNEADLIEEVLRCYGYDNIASSYSFSSQMQYAEDEERPLSNLKKYLSSVGFQQCYNNSLEERDNIAKFGLEPISVMNPSSDRMNVLRTSLHQGLLKTLDFNYKNGTQNVLLYEQGTVFEKKGDTLDDIDQKNAFSCLVHGDFAEPNVHFNPIEGNFFLLKGLAENIFNNLLKVKIKFIKESHSYCDTFYNIVDSQKNLIGSLGIINEGFLKEMDILHRTDVCIMDINTENFKKCFNYNIKAEDIVLYPIVNRDLNFIMDNSIELAQVCTTIKNVNQSLLKEVVPVDVFESKELKNEKSVLFKLYFQNPKKTLEDNEVTSIIAEIIDIVLKKFNAKLRDQ</sequence>
<evidence type="ECO:0000259" key="21">
    <source>
        <dbReference type="PROSITE" id="PS51483"/>
    </source>
</evidence>
<evidence type="ECO:0000256" key="6">
    <source>
        <dbReference type="ARBA" id="ARBA00017032"/>
    </source>
</evidence>
<comment type="subcellular location">
    <subcellularLocation>
        <location evidence="2">Cytoplasm</location>
    </subcellularLocation>
</comment>
<dbReference type="PROSITE" id="PS51483">
    <property type="entry name" value="B5"/>
    <property type="match status" value="1"/>
</dbReference>
<dbReference type="Gene3D" id="2.40.50.140">
    <property type="entry name" value="Nucleic acid-binding proteins"/>
    <property type="match status" value="1"/>
</dbReference>